<dbReference type="PROSITE" id="PS51847">
    <property type="entry name" value="SMP"/>
    <property type="match status" value="1"/>
</dbReference>
<evidence type="ECO:0000256" key="8">
    <source>
        <dbReference type="SAM" id="SignalP"/>
    </source>
</evidence>
<evidence type="ECO:0000313" key="10">
    <source>
        <dbReference type="EMBL" id="KAL3796888.1"/>
    </source>
</evidence>
<dbReference type="GO" id="GO:0008289">
    <property type="term" value="F:lipid binding"/>
    <property type="evidence" value="ECO:0007669"/>
    <property type="project" value="UniProtKB-KW"/>
</dbReference>
<keyword evidence="11" id="KW-1185">Reference proteome</keyword>
<keyword evidence="7" id="KW-0812">Transmembrane</keyword>
<feature type="region of interest" description="Disordered" evidence="6">
    <location>
        <begin position="373"/>
        <end position="403"/>
    </location>
</feature>
<evidence type="ECO:0000256" key="2">
    <source>
        <dbReference type="ARBA" id="ARBA00022448"/>
    </source>
</evidence>
<feature type="transmembrane region" description="Helical" evidence="7">
    <location>
        <begin position="777"/>
        <end position="797"/>
    </location>
</feature>
<gene>
    <name evidence="10" type="ORF">HJC23_008841</name>
</gene>
<organism evidence="10 11">
    <name type="scientific">Cyclotella cryptica</name>
    <dbReference type="NCBI Taxonomy" id="29204"/>
    <lineage>
        <taxon>Eukaryota</taxon>
        <taxon>Sar</taxon>
        <taxon>Stramenopiles</taxon>
        <taxon>Ochrophyta</taxon>
        <taxon>Bacillariophyta</taxon>
        <taxon>Coscinodiscophyceae</taxon>
        <taxon>Thalassiosirophycidae</taxon>
        <taxon>Stephanodiscales</taxon>
        <taxon>Stephanodiscaceae</taxon>
        <taxon>Cyclotella</taxon>
    </lineage>
</organism>
<evidence type="ECO:0000256" key="6">
    <source>
        <dbReference type="SAM" id="MobiDB-lite"/>
    </source>
</evidence>
<feature type="region of interest" description="Disordered" evidence="6">
    <location>
        <begin position="731"/>
        <end position="760"/>
    </location>
</feature>
<keyword evidence="7" id="KW-1133">Transmembrane helix</keyword>
<comment type="subcellular location">
    <subcellularLocation>
        <location evidence="1">Membrane</location>
    </subcellularLocation>
</comment>
<accession>A0ABD3Q9V1</accession>
<reference evidence="10 11" key="1">
    <citation type="journal article" date="2020" name="G3 (Bethesda)">
        <title>Improved Reference Genome for Cyclotella cryptica CCMP332, a Model for Cell Wall Morphogenesis, Salinity Adaptation, and Lipid Production in Diatoms (Bacillariophyta).</title>
        <authorList>
            <person name="Roberts W.R."/>
            <person name="Downey K.M."/>
            <person name="Ruck E.C."/>
            <person name="Traller J.C."/>
            <person name="Alverson A.J."/>
        </authorList>
    </citation>
    <scope>NUCLEOTIDE SEQUENCE [LARGE SCALE GENOMIC DNA]</scope>
    <source>
        <strain evidence="10 11">CCMP332</strain>
    </source>
</reference>
<feature type="domain" description="SMP-LTD" evidence="9">
    <location>
        <begin position="868"/>
        <end position="1077"/>
    </location>
</feature>
<dbReference type="CDD" id="cd21669">
    <property type="entry name" value="SMP_SF"/>
    <property type="match status" value="1"/>
</dbReference>
<feature type="chain" id="PRO_5044780642" description="SMP-LTD domain-containing protein" evidence="8">
    <location>
        <begin position="29"/>
        <end position="1091"/>
    </location>
</feature>
<dbReference type="Pfam" id="PF25669">
    <property type="entry name" value="SMP_MUG190-like"/>
    <property type="match status" value="1"/>
</dbReference>
<protein>
    <recommendedName>
        <fullName evidence="9">SMP-LTD domain-containing protein</fullName>
    </recommendedName>
</protein>
<proteinExistence type="predicted"/>
<evidence type="ECO:0000313" key="11">
    <source>
        <dbReference type="Proteomes" id="UP001516023"/>
    </source>
</evidence>
<name>A0ABD3Q9V1_9STRA</name>
<evidence type="ECO:0000259" key="9">
    <source>
        <dbReference type="PROSITE" id="PS51847"/>
    </source>
</evidence>
<evidence type="ECO:0000256" key="7">
    <source>
        <dbReference type="SAM" id="Phobius"/>
    </source>
</evidence>
<evidence type="ECO:0000256" key="3">
    <source>
        <dbReference type="ARBA" id="ARBA00023055"/>
    </source>
</evidence>
<feature type="signal peptide" evidence="8">
    <location>
        <begin position="1"/>
        <end position="28"/>
    </location>
</feature>
<feature type="region of interest" description="Disordered" evidence="6">
    <location>
        <begin position="153"/>
        <end position="172"/>
    </location>
</feature>
<evidence type="ECO:0000256" key="5">
    <source>
        <dbReference type="ARBA" id="ARBA00023136"/>
    </source>
</evidence>
<keyword evidence="5 7" id="KW-0472">Membrane</keyword>
<dbReference type="AlphaFoldDB" id="A0ABD3Q9V1"/>
<evidence type="ECO:0000256" key="1">
    <source>
        <dbReference type="ARBA" id="ARBA00004370"/>
    </source>
</evidence>
<dbReference type="InterPro" id="IPR031468">
    <property type="entry name" value="SMP_LBD"/>
</dbReference>
<keyword evidence="4" id="KW-0446">Lipid-binding</keyword>
<comment type="caution">
    <text evidence="10">The sequence shown here is derived from an EMBL/GenBank/DDBJ whole genome shotgun (WGS) entry which is preliminary data.</text>
</comment>
<keyword evidence="8" id="KW-0732">Signal</keyword>
<dbReference type="Proteomes" id="UP001516023">
    <property type="component" value="Unassembled WGS sequence"/>
</dbReference>
<feature type="region of interest" description="Disordered" evidence="6">
    <location>
        <begin position="426"/>
        <end position="445"/>
    </location>
</feature>
<dbReference type="GO" id="GO:0016020">
    <property type="term" value="C:membrane"/>
    <property type="evidence" value="ECO:0007669"/>
    <property type="project" value="UniProtKB-SubCell"/>
</dbReference>
<sequence>MVKSTSYVLCVALLSIVLLAHQWTSLCAFGWRNQPTSDERTQHVKTRSSFRPWQRYEGAAYDSHHDSSEPHRQPRTLLHSLTSVAQHGASVWSNHVARDGIAATGQQSTLATKPTLLKRKSSVYVSQLYKRMQQTRQHQGPLNIDTVAIVNEQSGQGPSQKDNSRSMDDESYQSRKSHWPAHFFEDTLAYIAGGAAATSAFSAVVVGTIFATVVVTIGAVASAVFFGNDIADDASQYLDGHYGAVDNYGSESWTPTLNSKDCDVNDVVYDEASTKNAAPKKDNNLSSHSTIDDFTLHELKKCFAGKQSTRVIFSSTLSDMACSIDDEQQFHYMPHVESHGSGFSSDEPAFYHGVDSSLGVKSSSAVPVTRKGLECNEDDGDLHSHEPHDGTSQSASKQDDAEQTKKVELIWHDAYTTAANTYYSTKTSNNKRQRSVKPNQKLTVPDQNFDFEDTEREGAILLSDTFRVTSSAFGLLADAVRFTGESTAAAAGGTARLVGGAVRASGWAMGSLGSAISSEKSNGEGGVHEAHSDRERHKIRKVAGASVKLLGDAIDNVAESLLLAGSATERIAFACTGAAEGTIRIVEDFASSLSDVFAREGRKAMVSSKPSAIVMDTSPVGKAVHDENYDHAAEPVGESKSASIVDIPLKGQSFLRDDVDEVFWAENLSNFLRDLSTWTIQTSDHVMKDTAGVPSLAPPVLFVLACLYFASVILLSVDGCKKRDEESNLFDRNQGTKKIDSSHTPGRKAVPDGITAGDADTHSTLTVDSTMERDPDVLVASTGTGSVLYYIISMAMMPVKLVRVICVRFYHVVFSKRTTLLFIHLLGWLFISQTSQNRSVVIQRRAGLAGYKSAVESVGKSSMPGSNKVESAFWFNAIISTVWRVSSESAGGCSEVGGLEPLLSNSVSSAFAKRLEESYSTPSGVAHVSLDSFTFGKSPPIVRDIEVKGVDAKESKVYLGLDVLMLLDDATLMLDIKPSSLEYKMVPSTKVAINSLGLQLSLDLSVQAISEYPYVSFVNLSLASIPDFSLRIVPQNESGLRGIDFGSFPLISKWVKEVVNTSVEDYRSPHYISIDVPAWLMGTADEVVTYF</sequence>
<keyword evidence="2" id="KW-0813">Transport</keyword>
<keyword evidence="3" id="KW-0445">Lipid transport</keyword>
<feature type="compositionally biased region" description="Polar residues" evidence="6">
    <location>
        <begin position="436"/>
        <end position="445"/>
    </location>
</feature>
<evidence type="ECO:0000256" key="4">
    <source>
        <dbReference type="ARBA" id="ARBA00023121"/>
    </source>
</evidence>
<dbReference type="GO" id="GO:0006869">
    <property type="term" value="P:lipid transport"/>
    <property type="evidence" value="ECO:0007669"/>
    <property type="project" value="UniProtKB-KW"/>
</dbReference>
<dbReference type="EMBL" id="JABMIG020000059">
    <property type="protein sequence ID" value="KAL3796888.1"/>
    <property type="molecule type" value="Genomic_DNA"/>
</dbReference>
<feature type="transmembrane region" description="Helical" evidence="7">
    <location>
        <begin position="696"/>
        <end position="717"/>
    </location>
</feature>